<evidence type="ECO:0000256" key="4">
    <source>
        <dbReference type="ARBA" id="ARBA00023242"/>
    </source>
</evidence>
<dbReference type="InterPro" id="IPR013934">
    <property type="entry name" value="Utp13_C"/>
</dbReference>
<feature type="repeat" description="WD" evidence="5">
    <location>
        <begin position="356"/>
        <end position="390"/>
    </location>
</feature>
<dbReference type="SUPFAM" id="SSF50998">
    <property type="entry name" value="Quinoprotein alcohol dehydrogenase-like"/>
    <property type="match status" value="1"/>
</dbReference>
<dbReference type="STRING" id="451379.A0A0N5ATD2"/>
<dbReference type="SMART" id="SM00320">
    <property type="entry name" value="WD40"/>
    <property type="match status" value="9"/>
</dbReference>
<dbReference type="PANTHER" id="PTHR19854:SF15">
    <property type="entry name" value="TRANSDUCIN BETA-LIKE PROTEIN 3"/>
    <property type="match status" value="1"/>
</dbReference>
<dbReference type="PROSITE" id="PS50082">
    <property type="entry name" value="WD_REPEATS_2"/>
    <property type="match status" value="6"/>
</dbReference>
<evidence type="ECO:0000256" key="1">
    <source>
        <dbReference type="ARBA" id="ARBA00004604"/>
    </source>
</evidence>
<proteinExistence type="predicted"/>
<feature type="repeat" description="WD" evidence="5">
    <location>
        <begin position="406"/>
        <end position="439"/>
    </location>
</feature>
<evidence type="ECO:0000256" key="5">
    <source>
        <dbReference type="PROSITE-ProRule" id="PRU00221"/>
    </source>
</evidence>
<feature type="domain" description="U3 small nucleolar RNA-associated protein 13 C-terminal" evidence="6">
    <location>
        <begin position="641"/>
        <end position="715"/>
    </location>
</feature>
<evidence type="ECO:0000313" key="7">
    <source>
        <dbReference type="Proteomes" id="UP000046393"/>
    </source>
</evidence>
<feature type="repeat" description="WD" evidence="5">
    <location>
        <begin position="458"/>
        <end position="499"/>
    </location>
</feature>
<evidence type="ECO:0000256" key="3">
    <source>
        <dbReference type="ARBA" id="ARBA00022737"/>
    </source>
</evidence>
<evidence type="ECO:0000259" key="6">
    <source>
        <dbReference type="Pfam" id="PF08625"/>
    </source>
</evidence>
<dbReference type="WBParaSite" id="SMUV_0000808601-mRNA-1">
    <property type="protein sequence ID" value="SMUV_0000808601-mRNA-1"/>
    <property type="gene ID" value="SMUV_0000808601"/>
</dbReference>
<name>A0A0N5ATD2_9BILA</name>
<organism evidence="7 8">
    <name type="scientific">Syphacia muris</name>
    <dbReference type="NCBI Taxonomy" id="451379"/>
    <lineage>
        <taxon>Eukaryota</taxon>
        <taxon>Metazoa</taxon>
        <taxon>Ecdysozoa</taxon>
        <taxon>Nematoda</taxon>
        <taxon>Chromadorea</taxon>
        <taxon>Rhabditida</taxon>
        <taxon>Spirurina</taxon>
        <taxon>Oxyuridomorpha</taxon>
        <taxon>Oxyuroidea</taxon>
        <taxon>Oxyuridae</taxon>
        <taxon>Syphacia</taxon>
    </lineage>
</organism>
<dbReference type="CDD" id="cd00200">
    <property type="entry name" value="WD40"/>
    <property type="match status" value="1"/>
</dbReference>
<keyword evidence="2 5" id="KW-0853">WD repeat</keyword>
<keyword evidence="7" id="KW-1185">Reference proteome</keyword>
<dbReference type="Proteomes" id="UP000046393">
    <property type="component" value="Unplaced"/>
</dbReference>
<dbReference type="GO" id="GO:0034511">
    <property type="term" value="F:U3 snoRNA binding"/>
    <property type="evidence" value="ECO:0007669"/>
    <property type="project" value="TreeGrafter"/>
</dbReference>
<keyword evidence="3" id="KW-0677">Repeat</keyword>
<dbReference type="InterPro" id="IPR001680">
    <property type="entry name" value="WD40_rpt"/>
</dbReference>
<accession>A0A0N5ATD2</accession>
<dbReference type="InterPro" id="IPR036322">
    <property type="entry name" value="WD40_repeat_dom_sf"/>
</dbReference>
<dbReference type="PANTHER" id="PTHR19854">
    <property type="entry name" value="TRANSDUCIN BETA-LIKE 3"/>
    <property type="match status" value="1"/>
</dbReference>
<evidence type="ECO:0000313" key="8">
    <source>
        <dbReference type="WBParaSite" id="SMUV_0000808601-mRNA-1"/>
    </source>
</evidence>
<keyword evidence="4" id="KW-0539">Nucleus</keyword>
<dbReference type="SUPFAM" id="SSF50978">
    <property type="entry name" value="WD40 repeat-like"/>
    <property type="match status" value="1"/>
</dbReference>
<dbReference type="Pfam" id="PF00400">
    <property type="entry name" value="WD40"/>
    <property type="match status" value="7"/>
</dbReference>
<reference evidence="8" key="1">
    <citation type="submission" date="2017-02" db="UniProtKB">
        <authorList>
            <consortium name="WormBaseParasite"/>
        </authorList>
    </citation>
    <scope>IDENTIFICATION</scope>
</reference>
<evidence type="ECO:0000256" key="2">
    <source>
        <dbReference type="ARBA" id="ARBA00022574"/>
    </source>
</evidence>
<dbReference type="PROSITE" id="PS50294">
    <property type="entry name" value="WD_REPEATS_REGION"/>
    <property type="match status" value="5"/>
</dbReference>
<dbReference type="Pfam" id="PF08625">
    <property type="entry name" value="Utp13"/>
    <property type="match status" value="1"/>
</dbReference>
<sequence length="724" mass="80334">MKNGVTSFEPLQCIEAFYTGSSVLWSNDGKTVFTVFGNVIKTISIDSGLPGFTIGDADSQANVTCAVLHETQESVSITVAYANGLICRYTLHVSKDGTDPIVTMNRRWKSTHNGPITVMKYFDDGNLLATGSPDFSTRVWKIDTQNCIACFKGSSAVSALLFVDLDRLLIGYSDGSVHLYTSNESNKRLHEWKLHSSQIVTILLSNKEKAFFLSRDQTVSSVSLETYEKLKVIPIFEPVECGLLLDCDLYTVGEEGVLKRWTNDGAKLISSKKISSCRIDMILYNKNRSQFLLVSSDYNLYLVNAESLIVTGQYVGFNDEIFDISFVGEDEKNLVVAANSPEIRFYNTSTWCCQLIHGHSDSVLSVTTAKWDNDLFASSSKDNSIILWKILPDSSEVKQVKILGIATGHTNSVTCVKFSKMAKTKFLVSVSHDLTLKLWPLPEFSSDDCVKLTTSSTLVAHSKEITSLDVSLNDRLCVTGSMDKCAKLWHIDSATMQLGFAGTLSGHRRGVWDVRFSEGTQVVGTCCGDCCVRVYSVTSLDCIATLSGHSFAVLQMTFVNNGKQLISADGGGLLKIWNVNDKDCVSTIEAHDDKIWTLVPSKNESRLVTAGSDGRIRIWKDVTEQKLEEQEAIAVKKVQNEQKLSNLIEQKRFSEALSFTLTFEKPYNCYNVLVKLLDENSDELYNSIAKMDDDQLISLLDFITKWNTNSSTALVLFTTLVLVN</sequence>
<feature type="repeat" description="WD" evidence="5">
    <location>
        <begin position="546"/>
        <end position="587"/>
    </location>
</feature>
<dbReference type="GO" id="GO:0000480">
    <property type="term" value="P:endonucleolytic cleavage in 5'-ETS of tricistronic rRNA transcript (SSU-rRNA, 5.8S rRNA, LSU-rRNA)"/>
    <property type="evidence" value="ECO:0007669"/>
    <property type="project" value="TreeGrafter"/>
</dbReference>
<dbReference type="Gene3D" id="2.130.10.10">
    <property type="entry name" value="YVTN repeat-like/Quinoprotein amine dehydrogenase"/>
    <property type="match status" value="3"/>
</dbReference>
<dbReference type="GO" id="GO:0032040">
    <property type="term" value="C:small-subunit processome"/>
    <property type="evidence" value="ECO:0007669"/>
    <property type="project" value="InterPro"/>
</dbReference>
<dbReference type="InterPro" id="IPR015943">
    <property type="entry name" value="WD40/YVTN_repeat-like_dom_sf"/>
</dbReference>
<dbReference type="InterPro" id="IPR011047">
    <property type="entry name" value="Quinoprotein_ADH-like_sf"/>
</dbReference>
<feature type="repeat" description="WD" evidence="5">
    <location>
        <begin position="109"/>
        <end position="150"/>
    </location>
</feature>
<comment type="subcellular location">
    <subcellularLocation>
        <location evidence="1">Nucleus</location>
        <location evidence="1">Nucleolus</location>
    </subcellularLocation>
</comment>
<dbReference type="AlphaFoldDB" id="A0A0N5ATD2"/>
<feature type="repeat" description="WD" evidence="5">
    <location>
        <begin position="588"/>
        <end position="629"/>
    </location>
</feature>
<dbReference type="GO" id="GO:0000472">
    <property type="term" value="P:endonucleolytic cleavage to generate mature 5'-end of SSU-rRNA from (SSU-rRNA, 5.8S rRNA, LSU-rRNA)"/>
    <property type="evidence" value="ECO:0007669"/>
    <property type="project" value="TreeGrafter"/>
</dbReference>
<dbReference type="GO" id="GO:0030686">
    <property type="term" value="C:90S preribosome"/>
    <property type="evidence" value="ECO:0007669"/>
    <property type="project" value="TreeGrafter"/>
</dbReference>
<protein>
    <submittedName>
        <fullName evidence="8">WD_REPEATS_REGION domain-containing protein</fullName>
    </submittedName>
</protein>